<sequence>MEATDSEALIPRPPLTTAALRMAAAQIAPAYCDQATEQAARQGHVKPG</sequence>
<protein>
    <submittedName>
        <fullName evidence="1">Uncharacterized protein</fullName>
    </submittedName>
</protein>
<evidence type="ECO:0000313" key="1">
    <source>
        <dbReference type="EMBL" id="MDA0635344.1"/>
    </source>
</evidence>
<proteinExistence type="predicted"/>
<accession>A0ABT4SDT4</accession>
<comment type="caution">
    <text evidence="1">The sequence shown here is derived from an EMBL/GenBank/DDBJ whole genome shotgun (WGS) entry which is preliminary data.</text>
</comment>
<dbReference type="RefSeq" id="WP_270156187.1">
    <property type="nucleotide sequence ID" value="NZ_JAPNNL010000067.1"/>
</dbReference>
<dbReference type="Proteomes" id="UP001144036">
    <property type="component" value="Unassembled WGS sequence"/>
</dbReference>
<organism evidence="1 2">
    <name type="scientific">Nonomuraea corallina</name>
    <dbReference type="NCBI Taxonomy" id="2989783"/>
    <lineage>
        <taxon>Bacteria</taxon>
        <taxon>Bacillati</taxon>
        <taxon>Actinomycetota</taxon>
        <taxon>Actinomycetes</taxon>
        <taxon>Streptosporangiales</taxon>
        <taxon>Streptosporangiaceae</taxon>
        <taxon>Nonomuraea</taxon>
    </lineage>
</organism>
<name>A0ABT4SDT4_9ACTN</name>
<gene>
    <name evidence="1" type="ORF">OUY22_18130</name>
</gene>
<dbReference type="EMBL" id="JAPNNL010000067">
    <property type="protein sequence ID" value="MDA0635344.1"/>
    <property type="molecule type" value="Genomic_DNA"/>
</dbReference>
<keyword evidence="2" id="KW-1185">Reference proteome</keyword>
<evidence type="ECO:0000313" key="2">
    <source>
        <dbReference type="Proteomes" id="UP001144036"/>
    </source>
</evidence>
<reference evidence="1" key="1">
    <citation type="submission" date="2022-11" db="EMBL/GenBank/DDBJ databases">
        <title>Nonomuraea corallina sp. nov., a new species of the genus Nonomuraea isolated from sea side sediment in Thai sea.</title>
        <authorList>
            <person name="Ngamcharungchit C."/>
            <person name="Matsumoto A."/>
            <person name="Suriyachadkun C."/>
            <person name="Panbangred W."/>
            <person name="Inahashi Y."/>
            <person name="Intra B."/>
        </authorList>
    </citation>
    <scope>NUCLEOTIDE SEQUENCE</scope>
    <source>
        <strain evidence="1">MCN248</strain>
    </source>
</reference>